<sequence length="144" mass="16327">VAFCEFFLKGVKGLQEDALSNGCAKYHSKQVYLRGYCISPGIYFRSTGLSVELHAAFALRPGDMDEFVQWPFAYKIKLSVIHPNQGGDCQLEEWSTFIPLACQRPQASAHPHSFLSASSLNLNDLIIRGYMEDDQLRIRWELLP</sequence>
<protein>
    <submittedName>
        <fullName evidence="2">Putative tumor necrosis factor receptor-associated factor</fullName>
    </submittedName>
</protein>
<evidence type="ECO:0000313" key="2">
    <source>
        <dbReference type="EMBL" id="JAU03223.1"/>
    </source>
</evidence>
<reference evidence="2" key="2">
    <citation type="journal article" date="2017" name="Front. Cell. Infect. Microbiol.">
        <title>Analysis of the Salivary Gland Transcriptome of Unfed and Partially Fed Amblyomma sculptum Ticks and Descriptive Proteome of the Saliva.</title>
        <authorList>
            <person name="Esteves E."/>
            <person name="Maruyama S.R."/>
            <person name="Kawahara R."/>
            <person name="Fujita A."/>
            <person name="Martins L.A."/>
            <person name="Righi A.A."/>
            <person name="Costa F.B."/>
            <person name="Palmisano G."/>
            <person name="Labruna M.B."/>
            <person name="Sa-Nunes A."/>
            <person name="Ribeiro J.M.C."/>
            <person name="Fogaca A.C."/>
        </authorList>
    </citation>
    <scope>NUCLEOTIDE SEQUENCE</scope>
</reference>
<dbReference type="Pfam" id="PF21355">
    <property type="entry name" value="TRAF-mep_MATH"/>
    <property type="match status" value="1"/>
</dbReference>
<organism evidence="2">
    <name type="scientific">Amblyomma sculptum</name>
    <name type="common">Tick</name>
    <dbReference type="NCBI Taxonomy" id="1581419"/>
    <lineage>
        <taxon>Eukaryota</taxon>
        <taxon>Metazoa</taxon>
        <taxon>Ecdysozoa</taxon>
        <taxon>Arthropoda</taxon>
        <taxon>Chelicerata</taxon>
        <taxon>Arachnida</taxon>
        <taxon>Acari</taxon>
        <taxon>Parasitiformes</taxon>
        <taxon>Ixodida</taxon>
        <taxon>Ixodoidea</taxon>
        <taxon>Ixodidae</taxon>
        <taxon>Amblyomminae</taxon>
        <taxon>Amblyomma</taxon>
    </lineage>
</organism>
<dbReference type="InterPro" id="IPR049342">
    <property type="entry name" value="TRAF1-6_MATH_dom"/>
</dbReference>
<reference evidence="2" key="1">
    <citation type="submission" date="2016-09" db="EMBL/GenBank/DDBJ databases">
        <authorList>
            <person name="Capua I."/>
            <person name="De Benedictis P."/>
            <person name="Joannis T."/>
            <person name="Lombin L.H."/>
            <person name="Cattoli G."/>
        </authorList>
    </citation>
    <scope>NUCLEOTIDE SEQUENCE</scope>
</reference>
<dbReference type="InterPro" id="IPR008974">
    <property type="entry name" value="TRAF-like"/>
</dbReference>
<dbReference type="AlphaFoldDB" id="A0A1E1XVC9"/>
<proteinExistence type="evidence at transcript level"/>
<keyword evidence="2" id="KW-0675">Receptor</keyword>
<name>A0A1E1XVC9_AMBSC</name>
<feature type="non-terminal residue" evidence="2">
    <location>
        <position position="1"/>
    </location>
</feature>
<dbReference type="SUPFAM" id="SSF49599">
    <property type="entry name" value="TRAF domain-like"/>
    <property type="match status" value="1"/>
</dbReference>
<dbReference type="Gene3D" id="2.60.210.10">
    <property type="entry name" value="Apoptosis, Tumor Necrosis Factor Receptor Associated Protein 2, Chain A"/>
    <property type="match status" value="1"/>
</dbReference>
<evidence type="ECO:0000259" key="1">
    <source>
        <dbReference type="Pfam" id="PF21355"/>
    </source>
</evidence>
<feature type="domain" description="TRAF1-6 MATH" evidence="1">
    <location>
        <begin position="34"/>
        <end position="139"/>
    </location>
</feature>
<dbReference type="EMBL" id="GFAA01000212">
    <property type="protein sequence ID" value="JAU03223.1"/>
    <property type="molecule type" value="mRNA"/>
</dbReference>
<accession>A0A1E1XVC9</accession>